<dbReference type="Proteomes" id="UP001199795">
    <property type="component" value="Unassembled WGS sequence"/>
</dbReference>
<protein>
    <submittedName>
        <fullName evidence="1">Uncharacterized protein</fullName>
    </submittedName>
</protein>
<comment type="caution">
    <text evidence="1">The sequence shown here is derived from an EMBL/GenBank/DDBJ whole genome shotgun (WGS) entry which is preliminary data.</text>
</comment>
<dbReference type="EMBL" id="JAKKDU010000006">
    <property type="protein sequence ID" value="MCF7568038.1"/>
    <property type="molecule type" value="Genomic_DNA"/>
</dbReference>
<gene>
    <name evidence="1" type="ORF">L3X37_06620</name>
</gene>
<name>A0AAE3ENC2_9FLAO</name>
<evidence type="ECO:0000313" key="1">
    <source>
        <dbReference type="EMBL" id="MCF7568038.1"/>
    </source>
</evidence>
<dbReference type="RefSeq" id="WP_237239382.1">
    <property type="nucleotide sequence ID" value="NZ_JAKKDU010000006.1"/>
</dbReference>
<organism evidence="1 2">
    <name type="scientific">Wocania arenilitoris</name>
    <dbReference type="NCBI Taxonomy" id="2044858"/>
    <lineage>
        <taxon>Bacteria</taxon>
        <taxon>Pseudomonadati</taxon>
        <taxon>Bacteroidota</taxon>
        <taxon>Flavobacteriia</taxon>
        <taxon>Flavobacteriales</taxon>
        <taxon>Flavobacteriaceae</taxon>
        <taxon>Wocania</taxon>
    </lineage>
</organism>
<reference evidence="1" key="1">
    <citation type="submission" date="2022-01" db="EMBL/GenBank/DDBJ databases">
        <title>Draft genome sequence of Sabulilitoribacter arenilitoris KCTC 52401.</title>
        <authorList>
            <person name="Oh J.-S."/>
        </authorList>
    </citation>
    <scope>NUCLEOTIDE SEQUENCE</scope>
    <source>
        <strain evidence="1">HMF6543</strain>
    </source>
</reference>
<accession>A0AAE3ENC2</accession>
<sequence length="131" mass="15284">MIYLLMPIHKEVRSTLHRISHFLEMPNTILSHNKYENINYNLTASAITYHEHKILDLLNNLTEANSKTNESNKPHVVISKIDKHFHLSKYGVLKLIETKSSLAIDCYKEKLKTLFYKKIKIPPKNISIQLS</sequence>
<evidence type="ECO:0000313" key="2">
    <source>
        <dbReference type="Proteomes" id="UP001199795"/>
    </source>
</evidence>
<keyword evidence="2" id="KW-1185">Reference proteome</keyword>
<dbReference type="AlphaFoldDB" id="A0AAE3ENC2"/>
<proteinExistence type="predicted"/>